<dbReference type="EC" id="1.3.1.10" evidence="4"/>
<feature type="region of interest" description="Disordered" evidence="3">
    <location>
        <begin position="1"/>
        <end position="25"/>
    </location>
</feature>
<dbReference type="Gene3D" id="3.40.50.720">
    <property type="entry name" value="NAD(P)-binding Rossmann-like Domain"/>
    <property type="match status" value="1"/>
</dbReference>
<dbReference type="PRINTS" id="PR00081">
    <property type="entry name" value="GDHRDH"/>
</dbReference>
<keyword evidence="5" id="KW-1185">Reference proteome</keyword>
<dbReference type="SUPFAM" id="SSF51735">
    <property type="entry name" value="NAD(P)-binding Rossmann-fold domains"/>
    <property type="match status" value="1"/>
</dbReference>
<comment type="caution">
    <text evidence="4">The sequence shown here is derived from an EMBL/GenBank/DDBJ whole genome shotgun (WGS) entry which is preliminary data.</text>
</comment>
<dbReference type="InterPro" id="IPR002347">
    <property type="entry name" value="SDR_fam"/>
</dbReference>
<dbReference type="PANTHER" id="PTHR48107">
    <property type="entry name" value="NADPH-DEPENDENT ALDEHYDE REDUCTASE-LIKE PROTEIN, CHLOROPLASTIC-RELATED"/>
    <property type="match status" value="1"/>
</dbReference>
<dbReference type="EMBL" id="LNQR01000033">
    <property type="protein sequence ID" value="KWT91011.1"/>
    <property type="molecule type" value="Genomic_DNA"/>
</dbReference>
<evidence type="ECO:0000313" key="4">
    <source>
        <dbReference type="EMBL" id="KWT91011.1"/>
    </source>
</evidence>
<protein>
    <submittedName>
        <fullName evidence="4">Enoyl-ACP reductase</fullName>
        <ecNumber evidence="4">1.3.1.10</ecNumber>
    </submittedName>
</protein>
<dbReference type="Pfam" id="PF13561">
    <property type="entry name" value="adh_short_C2"/>
    <property type="match status" value="1"/>
</dbReference>
<dbReference type="InterPro" id="IPR036291">
    <property type="entry name" value="NAD(P)-bd_dom_sf"/>
</dbReference>
<dbReference type="Proteomes" id="UP000060487">
    <property type="component" value="Unassembled WGS sequence"/>
</dbReference>
<feature type="compositionally biased region" description="Polar residues" evidence="3">
    <location>
        <begin position="11"/>
        <end position="25"/>
    </location>
</feature>
<organism evidence="4 5">
    <name type="scientific">Candidatus Magnetominusculus xianensis</name>
    <dbReference type="NCBI Taxonomy" id="1748249"/>
    <lineage>
        <taxon>Bacteria</taxon>
        <taxon>Pseudomonadati</taxon>
        <taxon>Nitrospirota</taxon>
        <taxon>Nitrospiria</taxon>
        <taxon>Nitrospirales</taxon>
        <taxon>Nitrospiraceae</taxon>
        <taxon>Candidatus Magnetominusculus</taxon>
    </lineage>
</organism>
<name>A0ABR5SH58_9BACT</name>
<accession>A0ABR5SH58</accession>
<evidence type="ECO:0000256" key="1">
    <source>
        <dbReference type="ARBA" id="ARBA00006484"/>
    </source>
</evidence>
<keyword evidence="2 4" id="KW-0560">Oxidoreductase</keyword>
<evidence type="ECO:0000256" key="2">
    <source>
        <dbReference type="ARBA" id="ARBA00023002"/>
    </source>
</evidence>
<proteinExistence type="inferred from homology"/>
<sequence>MLKFLSGLNDMDTQNTDTPDITSNGGPICPRKVLVTGSSRGIGAAIALAFAKSGADVAINFSKQGGRSEEHAKNLAAEIESMGQKAILVPGDISQKDSVKKIFADAASALGGLDVLVLNAARAPFKPIERLLERELRALVDTNYIGNIFCVQEALPYLTSTTGHDKHIIFISSLGSRFYNQSYPLGSMKAAMEAVVRDLSETLKNIAVNAVSGGLVKTDSFKVLRQFIDGIERIPEKLFVMPEEIADVVLFLCSPASRGIRGQTIVVDRGLSNCLHRNA</sequence>
<reference evidence="4 5" key="1">
    <citation type="submission" date="2015-11" db="EMBL/GenBank/DDBJ databases">
        <authorList>
            <person name="Lin W."/>
        </authorList>
    </citation>
    <scope>NUCLEOTIDE SEQUENCE [LARGE SCALE GENOMIC DNA]</scope>
    <source>
        <strain evidence="4 5">HCH-1</strain>
    </source>
</reference>
<evidence type="ECO:0000313" key="5">
    <source>
        <dbReference type="Proteomes" id="UP000060487"/>
    </source>
</evidence>
<comment type="similarity">
    <text evidence="1">Belongs to the short-chain dehydrogenases/reductases (SDR) family.</text>
</comment>
<dbReference type="GO" id="GO:0141148">
    <property type="term" value="F:enoyl-[acyl-carrier-protein] reductase (NADPH) activity"/>
    <property type="evidence" value="ECO:0007669"/>
    <property type="project" value="UniProtKB-EC"/>
</dbReference>
<evidence type="ECO:0000256" key="3">
    <source>
        <dbReference type="SAM" id="MobiDB-lite"/>
    </source>
</evidence>
<gene>
    <name evidence="4" type="ORF">ASN18_0958</name>
</gene>